<evidence type="ECO:0000256" key="2">
    <source>
        <dbReference type="ARBA" id="ARBA00001968"/>
    </source>
</evidence>
<dbReference type="InterPro" id="IPR005493">
    <property type="entry name" value="RraA/RraA-like"/>
</dbReference>
<comment type="function">
    <text evidence="7 10">Catalyzes the aldol cleavage of 4-hydroxy-4-methyl-2-oxoglutarate (HMG) into 2 molecules of pyruvate. Also contains a secondary oxaloacetate (OAA) decarboxylase activity due to the common pyruvate enolate transition state formed following C-C bond cleavage in the retro-aldol and decarboxylation reactions.</text>
</comment>
<dbReference type="EC" id="4.1.3.17" evidence="10"/>
<dbReference type="Pfam" id="PF03737">
    <property type="entry name" value="RraA-like"/>
    <property type="match status" value="1"/>
</dbReference>
<dbReference type="GO" id="GO:0051252">
    <property type="term" value="P:regulation of RNA metabolic process"/>
    <property type="evidence" value="ECO:0007669"/>
    <property type="project" value="InterPro"/>
</dbReference>
<sequence length="168" mass="18414">MKDLLPDLCDHYEQAIHFLPLTCNDYGGKPIFYGQCVTLRCFEDNSLVRDILSQDGTGKVLLIDGHGSCRRALLGDQLALLAIKNHWQGIIVNGAVRDVGTLATLELGVKAIGACPIKTIKRQMGELNVTLNINEDLVYPGDYIYADLNGIILSKTELDLSALNEARS</sequence>
<dbReference type="PANTHER" id="PTHR33254:SF4">
    <property type="entry name" value="4-HYDROXY-4-METHYL-2-OXOGLUTARATE ALDOLASE 3-RELATED"/>
    <property type="match status" value="1"/>
</dbReference>
<comment type="similarity">
    <text evidence="3 10">Belongs to the class II aldolase/RraA-like family.</text>
</comment>
<dbReference type="NCBIfam" id="NF009134">
    <property type="entry name" value="PRK12487.1"/>
    <property type="match status" value="1"/>
</dbReference>
<dbReference type="GO" id="GO:0046872">
    <property type="term" value="F:metal ion binding"/>
    <property type="evidence" value="ECO:0007669"/>
    <property type="project" value="UniProtKB-KW"/>
</dbReference>
<dbReference type="SUPFAM" id="SSF89562">
    <property type="entry name" value="RraA-like"/>
    <property type="match status" value="1"/>
</dbReference>
<feature type="binding site" evidence="9">
    <location>
        <position position="97"/>
    </location>
    <ligand>
        <name>substrate</name>
    </ligand>
</feature>
<reference evidence="11 12" key="1">
    <citation type="submission" date="2018-03" db="EMBL/GenBank/DDBJ databases">
        <title>Whole genome sequencing of Histamine producing bacteria.</title>
        <authorList>
            <person name="Butler K."/>
        </authorList>
    </citation>
    <scope>NUCLEOTIDE SEQUENCE [LARGE SCALE GENOMIC DNA]</scope>
    <source>
        <strain evidence="11 12">ATCC 33979</strain>
    </source>
</reference>
<dbReference type="GO" id="GO:0008948">
    <property type="term" value="F:oxaloacetate decarboxylase activity"/>
    <property type="evidence" value="ECO:0007669"/>
    <property type="project" value="UniProtKB-EC"/>
</dbReference>
<protein>
    <recommendedName>
        <fullName evidence="10">4-hydroxy-4-methyl-2-oxoglutarate aldolase</fullName>
        <shortName evidence="10">HMG aldolase</shortName>
        <ecNumber evidence="10">4.1.1.112</ecNumber>
        <ecNumber evidence="10">4.1.3.17</ecNumber>
    </recommendedName>
    <alternativeName>
        <fullName evidence="10">Oxaloacetate decarboxylase</fullName>
    </alternativeName>
</protein>
<evidence type="ECO:0000256" key="4">
    <source>
        <dbReference type="ARBA" id="ARBA00011233"/>
    </source>
</evidence>
<dbReference type="AlphaFoldDB" id="A0A2T3MAD1"/>
<dbReference type="NCBIfam" id="NF006875">
    <property type="entry name" value="PRK09372.1"/>
    <property type="match status" value="1"/>
</dbReference>
<dbReference type="Gene3D" id="3.50.30.40">
    <property type="entry name" value="Ribonuclease E inhibitor RraA/RraA-like"/>
    <property type="match status" value="1"/>
</dbReference>
<dbReference type="InterPro" id="IPR036704">
    <property type="entry name" value="RraA/RraA-like_sf"/>
</dbReference>
<comment type="cofactor">
    <cofactor evidence="9">
        <name>Mg(2+)</name>
        <dbReference type="ChEBI" id="CHEBI:18420"/>
    </cofactor>
</comment>
<comment type="catalytic activity">
    <reaction evidence="1 10">
        <text>4-hydroxy-4-methyl-2-oxoglutarate = 2 pyruvate</text>
        <dbReference type="Rhea" id="RHEA:22748"/>
        <dbReference type="ChEBI" id="CHEBI:15361"/>
        <dbReference type="ChEBI" id="CHEBI:58276"/>
        <dbReference type="EC" id="4.1.3.17"/>
    </reaction>
</comment>
<evidence type="ECO:0000256" key="1">
    <source>
        <dbReference type="ARBA" id="ARBA00001342"/>
    </source>
</evidence>
<dbReference type="EMBL" id="PYOJ01000011">
    <property type="protein sequence ID" value="PSV89869.1"/>
    <property type="molecule type" value="Genomic_DNA"/>
</dbReference>
<dbReference type="Proteomes" id="UP000240410">
    <property type="component" value="Unassembled WGS sequence"/>
</dbReference>
<dbReference type="GO" id="GO:0047443">
    <property type="term" value="F:4-hydroxy-4-methyl-2-oxoglutarate aldolase activity"/>
    <property type="evidence" value="ECO:0007669"/>
    <property type="project" value="UniProtKB-EC"/>
</dbReference>
<comment type="catalytic activity">
    <reaction evidence="8 10">
        <text>oxaloacetate + H(+) = pyruvate + CO2</text>
        <dbReference type="Rhea" id="RHEA:15641"/>
        <dbReference type="ChEBI" id="CHEBI:15361"/>
        <dbReference type="ChEBI" id="CHEBI:15378"/>
        <dbReference type="ChEBI" id="CHEBI:16452"/>
        <dbReference type="ChEBI" id="CHEBI:16526"/>
        <dbReference type="EC" id="4.1.1.112"/>
    </reaction>
</comment>
<keyword evidence="6 10" id="KW-0456">Lyase</keyword>
<dbReference type="NCBIfam" id="TIGR01935">
    <property type="entry name" value="NOT-MenG"/>
    <property type="match status" value="1"/>
</dbReference>
<comment type="cofactor">
    <cofactor evidence="2 10">
        <name>a divalent metal cation</name>
        <dbReference type="ChEBI" id="CHEBI:60240"/>
    </cofactor>
</comment>
<proteinExistence type="inferred from homology"/>
<evidence type="ECO:0000256" key="9">
    <source>
        <dbReference type="PIRSR" id="PIRSR605493-1"/>
    </source>
</evidence>
<comment type="subunit">
    <text evidence="4 10">Homotrimer.</text>
</comment>
<accession>A0A2T3MAD1</accession>
<evidence type="ECO:0000256" key="3">
    <source>
        <dbReference type="ARBA" id="ARBA00008621"/>
    </source>
</evidence>
<evidence type="ECO:0000256" key="10">
    <source>
        <dbReference type="RuleBase" id="RU004338"/>
    </source>
</evidence>
<dbReference type="CDD" id="cd16841">
    <property type="entry name" value="RraA_family"/>
    <property type="match status" value="1"/>
</dbReference>
<keyword evidence="5 9" id="KW-0479">Metal-binding</keyword>
<evidence type="ECO:0000313" key="12">
    <source>
        <dbReference type="Proteomes" id="UP000240410"/>
    </source>
</evidence>
<organism evidence="11 12">
    <name type="scientific">Photobacterium leiognathi</name>
    <dbReference type="NCBI Taxonomy" id="553611"/>
    <lineage>
        <taxon>Bacteria</taxon>
        <taxon>Pseudomonadati</taxon>
        <taxon>Pseudomonadota</taxon>
        <taxon>Gammaproteobacteria</taxon>
        <taxon>Vibrionales</taxon>
        <taxon>Vibrionaceae</taxon>
        <taxon>Photobacterium</taxon>
    </lineage>
</organism>
<feature type="binding site" evidence="9">
    <location>
        <begin position="75"/>
        <end position="78"/>
    </location>
    <ligand>
        <name>substrate</name>
    </ligand>
</feature>
<evidence type="ECO:0000256" key="7">
    <source>
        <dbReference type="ARBA" id="ARBA00025046"/>
    </source>
</evidence>
<gene>
    <name evidence="11" type="ORF">CTM89_10910</name>
</gene>
<dbReference type="GO" id="GO:0008428">
    <property type="term" value="F:ribonuclease inhibitor activity"/>
    <property type="evidence" value="ECO:0007669"/>
    <property type="project" value="InterPro"/>
</dbReference>
<keyword evidence="9" id="KW-0460">Magnesium</keyword>
<dbReference type="InterPro" id="IPR010203">
    <property type="entry name" value="RraA"/>
</dbReference>
<evidence type="ECO:0000313" key="11">
    <source>
        <dbReference type="EMBL" id="PSV89869.1"/>
    </source>
</evidence>
<feature type="binding site" evidence="9">
    <location>
        <position position="98"/>
    </location>
    <ligand>
        <name>Mg(2+)</name>
        <dbReference type="ChEBI" id="CHEBI:18420"/>
    </ligand>
</feature>
<dbReference type="PANTHER" id="PTHR33254">
    <property type="entry name" value="4-HYDROXY-4-METHYL-2-OXOGLUTARATE ALDOLASE 3-RELATED"/>
    <property type="match status" value="1"/>
</dbReference>
<comment type="caution">
    <text evidence="11">The sequence shown here is derived from an EMBL/GenBank/DDBJ whole genome shotgun (WGS) entry which is preliminary data.</text>
</comment>
<evidence type="ECO:0000256" key="5">
    <source>
        <dbReference type="ARBA" id="ARBA00022723"/>
    </source>
</evidence>
<evidence type="ECO:0000256" key="6">
    <source>
        <dbReference type="ARBA" id="ARBA00023239"/>
    </source>
</evidence>
<dbReference type="STRING" id="553611.GCA_001557755_00558"/>
<dbReference type="EC" id="4.1.1.112" evidence="10"/>
<dbReference type="RefSeq" id="WP_023931015.1">
    <property type="nucleotide sequence ID" value="NZ_JZSL01000007.1"/>
</dbReference>
<name>A0A2T3MAD1_PHOLE</name>
<evidence type="ECO:0000256" key="8">
    <source>
        <dbReference type="ARBA" id="ARBA00047973"/>
    </source>
</evidence>
<dbReference type="OrthoDB" id="943692at2"/>